<comment type="caution">
    <text evidence="9">The sequence shown here is derived from an EMBL/GenBank/DDBJ whole genome shotgun (WGS) entry which is preliminary data.</text>
</comment>
<keyword evidence="6" id="KW-0511">Multifunctional enzyme</keyword>
<evidence type="ECO:0000259" key="8">
    <source>
        <dbReference type="Pfam" id="PF08335"/>
    </source>
</evidence>
<dbReference type="PANTHER" id="PTHR30621:SF0">
    <property type="entry name" value="BIFUNCTIONAL GLUTAMINE SYNTHETASE ADENYLYLTRANSFERASE_ADENYLYL-REMOVING ENZYME"/>
    <property type="match status" value="1"/>
</dbReference>
<protein>
    <submittedName>
        <fullName evidence="9">Bifunctional [glutamate--ammonia ligase]-adenylyl-L-tyrosine phosphorylase/[glutamate--ammonia-ligase] adenylyltransferase</fullName>
        <ecNumber evidence="9">2.7.7.42</ecNumber>
        <ecNumber evidence="9">2.7.7.89</ecNumber>
    </submittedName>
</protein>
<dbReference type="GO" id="GO:0005829">
    <property type="term" value="C:cytosol"/>
    <property type="evidence" value="ECO:0007669"/>
    <property type="project" value="TreeGrafter"/>
</dbReference>
<evidence type="ECO:0000256" key="6">
    <source>
        <dbReference type="ARBA" id="ARBA00023268"/>
    </source>
</evidence>
<dbReference type="InterPro" id="IPR013546">
    <property type="entry name" value="PII_UdlTrfase/GS_AdlTrfase"/>
</dbReference>
<evidence type="ECO:0000256" key="4">
    <source>
        <dbReference type="ARBA" id="ARBA00022840"/>
    </source>
</evidence>
<feature type="domain" description="Glutamate-ammonia ligase adenylyltransferase repeated" evidence="7">
    <location>
        <begin position="566"/>
        <end position="803"/>
    </location>
</feature>
<feature type="domain" description="PII-uridylyltransferase/Glutamine-synthetase adenylyltransferase" evidence="8">
    <location>
        <begin position="321"/>
        <end position="448"/>
    </location>
</feature>
<dbReference type="PANTHER" id="PTHR30621">
    <property type="entry name" value="GLUTAMINE SYNTHETASE ADENYLYLTRANSFERASE"/>
    <property type="match status" value="1"/>
</dbReference>
<feature type="domain" description="PII-uridylyltransferase/Glutamine-synthetase adenylyltransferase" evidence="8">
    <location>
        <begin position="829"/>
        <end position="969"/>
    </location>
</feature>
<evidence type="ECO:0000256" key="5">
    <source>
        <dbReference type="ARBA" id="ARBA00022842"/>
    </source>
</evidence>
<dbReference type="GO" id="GO:0008882">
    <property type="term" value="F:[glutamate-ammonia-ligase] adenylyltransferase activity"/>
    <property type="evidence" value="ECO:0007669"/>
    <property type="project" value="UniProtKB-EC"/>
</dbReference>
<name>A0A9D6V7K0_9BACT</name>
<sequence>MLADLADTANPRSAAGCIEDLLGTDGAADVREILVNGEIRNIFLSTVAGSRFLGSILSRNPKMAGSMFLRGGCFTRKTRADKERDLQERVLALAKTTDLDRALRSYKEEEFLRVGCRDLAGLADVQEVMAELSDLAAATLETAIGFHWDRLVARHGKPPLAANGIGFVAIGMGKISGQELNFSSDVDLIFLREPEEGRTEGPESVPVVRFYESLAQSVSRSLSDITEDGFVFRVDLRLRPEGEKGELVPSLTNALDYYLGWGRTWERSALMKAVPLAGDRKLGEEFVQEIEPFVYRKHLDYSTLEEMRVMKLRIESKLKRKPGINIKLGQGGIREIEFFVQALQVINGGKTRRVRSTSTLGALHLLRETGLLDKKTTDDLRNAYLFFRKTEHRIQINHQLQTHELPRTAEDQEELARRMGYRVDALKSFMADLERHRRAVEELFSSMFYHSEEEILGRISAEAKRIVESIHDEAAVLSLLATLGFEDPAGSYPILKNLIVPIDRKIASDKARSLLERLAPLFLEELLTVPEPGKALIALDTYIDSLYAHSTYFSTLLENPPTIQFIVRILGESRFFTDLLVRHPQAIDSLIARGAAAFPKSRESLESVLAERLAYCEDFETELDVLRTFKNEEMLMIGVKHLSGEIESPIARRLVTELAEVCLSAAVDLATREMTRKFGEFEFLDPLPFVVLGMGKLGGSEMTYLSDLDVIFIYDPPATQIGRFSSHEWFSRLANRIISILSVPTSEGTVFSIDTRLRPSGNKGPLVSSLSSFREYHRSTSELWEKQALIRARPLTGSPRLVREVKQIVRDCITRTRISDQEVKEIARLRKRMETELAVEDDLHVDLKTGHGGLVDVEFFVQANILMHAHSCPEIIRNNTLEGLAALRDKGIIDDAAFGSLDSGYRWLSNLEDRLRIMEHKSVDRLPLSGDKLRGLTLRLGYGEGAQDSLLRDYFMITGSIRKIYNSFFDGRHARGADADG</sequence>
<keyword evidence="1 9" id="KW-0808">Transferase</keyword>
<dbReference type="EMBL" id="JACRDE010000350">
    <property type="protein sequence ID" value="MBI5250492.1"/>
    <property type="molecule type" value="Genomic_DNA"/>
</dbReference>
<dbReference type="EC" id="2.7.7.89" evidence="9"/>
<dbReference type="InterPro" id="IPR043519">
    <property type="entry name" value="NT_sf"/>
</dbReference>
<dbReference type="GO" id="GO:0016874">
    <property type="term" value="F:ligase activity"/>
    <property type="evidence" value="ECO:0007669"/>
    <property type="project" value="UniProtKB-KW"/>
</dbReference>
<proteinExistence type="predicted"/>
<keyword evidence="4" id="KW-0067">ATP-binding</keyword>
<dbReference type="Pfam" id="PF08335">
    <property type="entry name" value="GlnD_UR_UTase"/>
    <property type="match status" value="2"/>
</dbReference>
<evidence type="ECO:0000313" key="10">
    <source>
        <dbReference type="Proteomes" id="UP000807825"/>
    </source>
</evidence>
<keyword evidence="3" id="KW-0547">Nucleotide-binding</keyword>
<evidence type="ECO:0000256" key="1">
    <source>
        <dbReference type="ARBA" id="ARBA00022679"/>
    </source>
</evidence>
<dbReference type="Gene3D" id="3.30.460.10">
    <property type="entry name" value="Beta Polymerase, domain 2"/>
    <property type="match status" value="2"/>
</dbReference>
<dbReference type="InterPro" id="IPR023057">
    <property type="entry name" value="GlnE"/>
</dbReference>
<dbReference type="SUPFAM" id="SSF81593">
    <property type="entry name" value="Nucleotidyltransferase substrate binding subunit/domain"/>
    <property type="match status" value="2"/>
</dbReference>
<dbReference type="AlphaFoldDB" id="A0A9D6V7K0"/>
<dbReference type="Proteomes" id="UP000807825">
    <property type="component" value="Unassembled WGS sequence"/>
</dbReference>
<gene>
    <name evidence="9" type="primary">glnE</name>
    <name evidence="9" type="ORF">HY912_13445</name>
</gene>
<dbReference type="Pfam" id="PF03710">
    <property type="entry name" value="GlnE"/>
    <property type="match status" value="2"/>
</dbReference>
<accession>A0A9D6V7K0</accession>
<dbReference type="SUPFAM" id="SSF81301">
    <property type="entry name" value="Nucleotidyltransferase"/>
    <property type="match status" value="2"/>
</dbReference>
<evidence type="ECO:0000256" key="2">
    <source>
        <dbReference type="ARBA" id="ARBA00022695"/>
    </source>
</evidence>
<dbReference type="NCBIfam" id="NF008292">
    <property type="entry name" value="PRK11072.1"/>
    <property type="match status" value="1"/>
</dbReference>
<dbReference type="GO" id="GO:0005524">
    <property type="term" value="F:ATP binding"/>
    <property type="evidence" value="ECO:0007669"/>
    <property type="project" value="UniProtKB-KW"/>
</dbReference>
<evidence type="ECO:0000313" key="9">
    <source>
        <dbReference type="EMBL" id="MBI5250492.1"/>
    </source>
</evidence>
<evidence type="ECO:0000259" key="7">
    <source>
        <dbReference type="Pfam" id="PF03710"/>
    </source>
</evidence>
<feature type="domain" description="Glutamate-ammonia ligase adenylyltransferase repeated" evidence="7">
    <location>
        <begin position="45"/>
        <end position="287"/>
    </location>
</feature>
<keyword evidence="2 9" id="KW-0548">Nucleotidyltransferase</keyword>
<dbReference type="GO" id="GO:0047388">
    <property type="term" value="F:[glutamine synthetase]-adenylyl-L-tyrosine phosphorylase activity"/>
    <property type="evidence" value="ECO:0007669"/>
    <property type="project" value="UniProtKB-EC"/>
</dbReference>
<dbReference type="Gene3D" id="1.20.120.330">
    <property type="entry name" value="Nucleotidyltransferases domain 2"/>
    <property type="match status" value="2"/>
</dbReference>
<keyword evidence="5" id="KW-0460">Magnesium</keyword>
<dbReference type="GO" id="GO:0000820">
    <property type="term" value="P:regulation of glutamine family amino acid metabolic process"/>
    <property type="evidence" value="ECO:0007669"/>
    <property type="project" value="TreeGrafter"/>
</dbReference>
<dbReference type="CDD" id="cd05401">
    <property type="entry name" value="NT_GlnE_GlnD_like"/>
    <property type="match status" value="2"/>
</dbReference>
<dbReference type="InterPro" id="IPR005190">
    <property type="entry name" value="GlnE_rpt_dom"/>
</dbReference>
<organism evidence="9 10">
    <name type="scientific">Desulfomonile tiedjei</name>
    <dbReference type="NCBI Taxonomy" id="2358"/>
    <lineage>
        <taxon>Bacteria</taxon>
        <taxon>Pseudomonadati</taxon>
        <taxon>Thermodesulfobacteriota</taxon>
        <taxon>Desulfomonilia</taxon>
        <taxon>Desulfomonilales</taxon>
        <taxon>Desulfomonilaceae</taxon>
        <taxon>Desulfomonile</taxon>
    </lineage>
</organism>
<dbReference type="Gene3D" id="1.20.120.1510">
    <property type="match status" value="1"/>
</dbReference>
<evidence type="ECO:0000256" key="3">
    <source>
        <dbReference type="ARBA" id="ARBA00022741"/>
    </source>
</evidence>
<dbReference type="EC" id="2.7.7.42" evidence="9"/>
<reference evidence="9" key="1">
    <citation type="submission" date="2020-07" db="EMBL/GenBank/DDBJ databases">
        <title>Huge and variable diversity of episymbiotic CPR bacteria and DPANN archaea in groundwater ecosystems.</title>
        <authorList>
            <person name="He C.Y."/>
            <person name="Keren R."/>
            <person name="Whittaker M."/>
            <person name="Farag I.F."/>
            <person name="Doudna J."/>
            <person name="Cate J.H.D."/>
            <person name="Banfield J.F."/>
        </authorList>
    </citation>
    <scope>NUCLEOTIDE SEQUENCE</scope>
    <source>
        <strain evidence="9">NC_groundwater_1664_Pr3_B-0.1um_52_9</strain>
    </source>
</reference>
<keyword evidence="9" id="KW-0436">Ligase</keyword>